<organism evidence="1 2">
    <name type="scientific">Ogataea haglerorum</name>
    <dbReference type="NCBI Taxonomy" id="1937702"/>
    <lineage>
        <taxon>Eukaryota</taxon>
        <taxon>Fungi</taxon>
        <taxon>Dikarya</taxon>
        <taxon>Ascomycota</taxon>
        <taxon>Saccharomycotina</taxon>
        <taxon>Pichiomycetes</taxon>
        <taxon>Pichiales</taxon>
        <taxon>Pichiaceae</taxon>
        <taxon>Ogataea</taxon>
    </lineage>
</organism>
<reference evidence="1" key="1">
    <citation type="journal article" date="2021" name="G3 (Bethesda)">
        <title>Genomic diversity, chromosomal rearrangements, and interspecies hybridization in the ogataea polymorpha species complex.</title>
        <authorList>
            <person name="Hanson S.J."/>
            <person name="Cinneide E.O."/>
            <person name="Salzberg L.I."/>
            <person name="Wolfe K.H."/>
            <person name="McGowan J."/>
            <person name="Fitzpatrick D.A."/>
            <person name="Matlin K."/>
        </authorList>
    </citation>
    <scope>NUCLEOTIDE SEQUENCE</scope>
    <source>
        <strain evidence="1">83-405-1</strain>
    </source>
</reference>
<name>A0AAN6D6Q5_9ASCO</name>
<evidence type="ECO:0000313" key="1">
    <source>
        <dbReference type="EMBL" id="KAG7727110.1"/>
    </source>
</evidence>
<proteinExistence type="predicted"/>
<comment type="caution">
    <text evidence="1">The sequence shown here is derived from an EMBL/GenBank/DDBJ whole genome shotgun (WGS) entry which is preliminary data.</text>
</comment>
<evidence type="ECO:0000313" key="2">
    <source>
        <dbReference type="Proteomes" id="UP000738402"/>
    </source>
</evidence>
<sequence>MLRLADIGWAPYGEGRCAGPLTLAADEVWASCLVWCSLAAVGVTAEWGQGCAATSSGGGPDLIWPCWRFRVISFLAFVSYSTSIVQVTCLAI</sequence>
<protein>
    <submittedName>
        <fullName evidence="1">Uncharacterized protein</fullName>
    </submittedName>
</protein>
<dbReference type="EMBL" id="JAHLUH010000007">
    <property type="protein sequence ID" value="KAG7727110.1"/>
    <property type="molecule type" value="Genomic_DNA"/>
</dbReference>
<accession>A0AAN6D6Q5</accession>
<dbReference type="Proteomes" id="UP000738402">
    <property type="component" value="Unassembled WGS sequence"/>
</dbReference>
<gene>
    <name evidence="1" type="ORF">KL933_002819</name>
</gene>
<dbReference type="AlphaFoldDB" id="A0AAN6D6Q5"/>